<dbReference type="InterPro" id="IPR008949">
    <property type="entry name" value="Isoprenoid_synthase_dom_sf"/>
</dbReference>
<name>A0A443RT14_9ACAR</name>
<dbReference type="VEuPathDB" id="VectorBase:LDEU013665"/>
<dbReference type="Pfam" id="PF19086">
    <property type="entry name" value="Terpene_syn_C_2"/>
    <property type="match status" value="1"/>
</dbReference>
<comment type="caution">
    <text evidence="1">The sequence shown here is derived from an EMBL/GenBank/DDBJ whole genome shotgun (WGS) entry which is preliminary data.</text>
</comment>
<evidence type="ECO:0000313" key="2">
    <source>
        <dbReference type="Proteomes" id="UP000288716"/>
    </source>
</evidence>
<feature type="non-terminal residue" evidence="1">
    <location>
        <position position="1"/>
    </location>
</feature>
<gene>
    <name evidence="1" type="ORF">B4U80_14626</name>
</gene>
<dbReference type="Gene3D" id="1.10.600.10">
    <property type="entry name" value="Farnesyl Diphosphate Synthase"/>
    <property type="match status" value="1"/>
</dbReference>
<dbReference type="AlphaFoldDB" id="A0A443RT14"/>
<sequence>ASLEQILYAVKLSAVGTYFDDYIDNNCGDENMLTKLERVKAIFKGENIEPENLAEKLSKEIYMEALTLFDEEQQICLRRKTGDFIRSYMWQKKLKRQKRTPEIGEYIALRGYTVTNDLWFEGYEYVGHINLPLIAKCDQSVTNMAILTNQISWQRFCFTRKRC</sequence>
<proteinExistence type="predicted"/>
<dbReference type="EMBL" id="NCKV01040630">
    <property type="protein sequence ID" value="RWS18375.1"/>
    <property type="molecule type" value="Genomic_DNA"/>
</dbReference>
<evidence type="ECO:0000313" key="1">
    <source>
        <dbReference type="EMBL" id="RWS18375.1"/>
    </source>
</evidence>
<accession>A0A443RT14</accession>
<protein>
    <submittedName>
        <fullName evidence="1">Uncharacterized protein</fullName>
    </submittedName>
</protein>
<dbReference type="SUPFAM" id="SSF48576">
    <property type="entry name" value="Terpenoid synthases"/>
    <property type="match status" value="1"/>
</dbReference>
<organism evidence="1 2">
    <name type="scientific">Leptotrombidium deliense</name>
    <dbReference type="NCBI Taxonomy" id="299467"/>
    <lineage>
        <taxon>Eukaryota</taxon>
        <taxon>Metazoa</taxon>
        <taxon>Ecdysozoa</taxon>
        <taxon>Arthropoda</taxon>
        <taxon>Chelicerata</taxon>
        <taxon>Arachnida</taxon>
        <taxon>Acari</taxon>
        <taxon>Acariformes</taxon>
        <taxon>Trombidiformes</taxon>
        <taxon>Prostigmata</taxon>
        <taxon>Anystina</taxon>
        <taxon>Parasitengona</taxon>
        <taxon>Trombiculoidea</taxon>
        <taxon>Trombiculidae</taxon>
        <taxon>Leptotrombidium</taxon>
    </lineage>
</organism>
<reference evidence="1 2" key="1">
    <citation type="journal article" date="2018" name="Gigascience">
        <title>Genomes of trombidid mites reveal novel predicted allergens and laterally-transferred genes associated with secondary metabolism.</title>
        <authorList>
            <person name="Dong X."/>
            <person name="Chaisiri K."/>
            <person name="Xia D."/>
            <person name="Armstrong S.D."/>
            <person name="Fang Y."/>
            <person name="Donnelly M.J."/>
            <person name="Kadowaki T."/>
            <person name="McGarry J.W."/>
            <person name="Darby A.C."/>
            <person name="Makepeace B.L."/>
        </authorList>
    </citation>
    <scope>NUCLEOTIDE SEQUENCE [LARGE SCALE GENOMIC DNA]</scope>
    <source>
        <strain evidence="1">UoL-UT</strain>
    </source>
</reference>
<dbReference type="OrthoDB" id="2861623at2759"/>
<keyword evidence="2" id="KW-1185">Reference proteome</keyword>
<dbReference type="Proteomes" id="UP000288716">
    <property type="component" value="Unassembled WGS sequence"/>
</dbReference>